<protein>
    <submittedName>
        <fullName evidence="1">Uncharacterized protein</fullName>
    </submittedName>
</protein>
<evidence type="ECO:0000313" key="1">
    <source>
        <dbReference type="EMBL" id="ATE82123.1"/>
    </source>
</evidence>
<dbReference type="RefSeq" id="YP_009429962.1">
    <property type="nucleotide sequence ID" value="NC_022098.1"/>
</dbReference>
<proteinExistence type="predicted"/>
<keyword evidence="2" id="KW-1185">Reference proteome</keyword>
<dbReference type="Proteomes" id="UP000204584">
    <property type="component" value="Segment"/>
</dbReference>
<reference evidence="1 2" key="1">
    <citation type="journal article" date="2013" name="Science">
        <title>Pandoraviruses: amoeba viruses with genomes up to 2.5 Mb reaching that of parasitic eukaryotes.</title>
        <authorList>
            <person name="Philippe N."/>
            <person name="Legendre M."/>
            <person name="Doutre G."/>
            <person name="Coute Y."/>
            <person name="Poirot O."/>
            <person name="Lescot M."/>
            <person name="Arslan D."/>
            <person name="Seltzer V."/>
            <person name="Bertaux L."/>
            <person name="Bruley C."/>
            <person name="Garin J."/>
            <person name="Claverie J.M."/>
            <person name="Abergel C."/>
        </authorList>
    </citation>
    <scope>NUCLEOTIDE SEQUENCE [LARGE SCALE GENOMIC DNA]</scope>
</reference>
<accession>A0A291ATD8</accession>
<gene>
    <name evidence="1" type="ORF">psal_cds_140</name>
</gene>
<sequence>MTHVGAADMRARREPHGVRVAQTAFVDAVMSRGDACGRLYDPARPYRTVKGAIDAIRGLSPLATAVAADLAAPSLAVVPWTVRAAPGVYAEDIVLPPGIGLVGAGRACTIVVGSVVAEGSGRLEALSVRSPSLPAVAVVLTGTHDESVLASVSIEALAGVRARGSRAVVDIGPASAQSQGRAVISDVAIVADLTGIGPGHSAVVLARGVRTVIERVAIQTTLSPSVGLAAIAADVGAHIDLLGGSVNVAVGPSAPQETIAILSADTDAAVYQTGDTTAYVLEAILSDGASASPPPSHCCRPSTVVGARAIPPKIMADNDDDATSPVNEAARGDVVFACAGPGSTVHSSGAVIDFATVPLGSRVLATAEAIGSSATVAGARMRFGFVPPVRGNVTYVAFSEQGNVTASGGLYTSVRALDSDQAGARHYLADADGTVLLGGTAPPALLLEDPAAVDRQVLYRGKVIVVKNVSAAATAEIEGTTLFDAPGGVLVLAPGEAMTLQNDGALWYIIGRSP</sequence>
<dbReference type="KEGG" id="vg:34568106"/>
<name>A0A291ATD8_9VIRU</name>
<dbReference type="GeneID" id="34568106"/>
<organism evidence="1 2">
    <name type="scientific">Pandoravirus salinus</name>
    <dbReference type="NCBI Taxonomy" id="1349410"/>
    <lineage>
        <taxon>Viruses</taxon>
        <taxon>Pandoravirus</taxon>
    </lineage>
</organism>
<dbReference type="EMBL" id="KC977571">
    <property type="protein sequence ID" value="ATE82123.1"/>
    <property type="molecule type" value="Genomic_DNA"/>
</dbReference>
<evidence type="ECO:0000313" key="2">
    <source>
        <dbReference type="Proteomes" id="UP000204584"/>
    </source>
</evidence>